<dbReference type="AlphaFoldDB" id="A0A9X2CRN5"/>
<protein>
    <submittedName>
        <fullName evidence="2">Cupin domain-containing protein</fullName>
    </submittedName>
</protein>
<comment type="caution">
    <text evidence="2">The sequence shown here is derived from an EMBL/GenBank/DDBJ whole genome shotgun (WGS) entry which is preliminary data.</text>
</comment>
<dbReference type="SUPFAM" id="SSF51182">
    <property type="entry name" value="RmlC-like cupins"/>
    <property type="match status" value="1"/>
</dbReference>
<dbReference type="PANTHER" id="PTHR43346:SF1">
    <property type="entry name" value="QUERCETIN 2,3-DIOXYGENASE-RELATED"/>
    <property type="match status" value="1"/>
</dbReference>
<dbReference type="InterPro" id="IPR009078">
    <property type="entry name" value="Ferritin-like_SF"/>
</dbReference>
<name>A0A9X2CRN5_9BACI</name>
<dbReference type="Proteomes" id="UP001139150">
    <property type="component" value="Unassembled WGS sequence"/>
</dbReference>
<dbReference type="InterPro" id="IPR014710">
    <property type="entry name" value="RmlC-like_jellyroll"/>
</dbReference>
<evidence type="ECO:0000313" key="3">
    <source>
        <dbReference type="Proteomes" id="UP001139150"/>
    </source>
</evidence>
<feature type="domain" description="Cupin type-2" evidence="1">
    <location>
        <begin position="203"/>
        <end position="278"/>
    </location>
</feature>
<dbReference type="InterPro" id="IPR011051">
    <property type="entry name" value="RmlC_Cupin_sf"/>
</dbReference>
<keyword evidence="3" id="KW-1185">Reference proteome</keyword>
<dbReference type="Pfam" id="PF07883">
    <property type="entry name" value="Cupin_2"/>
    <property type="match status" value="1"/>
</dbReference>
<evidence type="ECO:0000313" key="2">
    <source>
        <dbReference type="EMBL" id="MCL7746654.1"/>
    </source>
</evidence>
<evidence type="ECO:0000259" key="1">
    <source>
        <dbReference type="Pfam" id="PF07883"/>
    </source>
</evidence>
<gene>
    <name evidence="2" type="ORF">MF646_05890</name>
</gene>
<reference evidence="2" key="1">
    <citation type="submission" date="2022-02" db="EMBL/GenBank/DDBJ databases">
        <title>Halalkalibacter sp. nov. isolated from Lonar Lake, India.</title>
        <authorList>
            <person name="Joshi A."/>
            <person name="Thite S."/>
            <person name="Lodha T."/>
        </authorList>
    </citation>
    <scope>NUCLEOTIDE SEQUENCE</scope>
    <source>
        <strain evidence="2">MEB205</strain>
    </source>
</reference>
<sequence length="304" mass="35260">MYNVPKTTPYLYYPNGSRIDNHSSYMIRSQYENKQQVENILSAINREATAIEFYRRLANVAPDQRHKKDILHTLESRKAHLSNFTQLYMNFTGRQPEYQVDKIPFQSFREGLKTANEIEVESYHEYQRSCSLTHDPNIQNVFWWALQGEQENASRIHSLIEEDLYRVTDYGPEPFVVDIEEVTKQNDTFRSALWTGEHLQVTLMSIGVGEDIGLEIHPHLDQFLRIEDGQGLVQMGESKDQLNFQAEVRDDFAIIIPAGTWHNLTNTGNKPIKLYSIYAPPQHPYGTVHETKAIAMAAEEDHHH</sequence>
<accession>A0A9X2CRN5</accession>
<dbReference type="Gene3D" id="2.60.120.10">
    <property type="entry name" value="Jelly Rolls"/>
    <property type="match status" value="1"/>
</dbReference>
<dbReference type="InterPro" id="IPR052538">
    <property type="entry name" value="Flavonoid_dioxygenase-like"/>
</dbReference>
<dbReference type="CDD" id="cd00657">
    <property type="entry name" value="Ferritin_like"/>
    <property type="match status" value="1"/>
</dbReference>
<organism evidence="2 3">
    <name type="scientific">Halalkalibacter alkaliphilus</name>
    <dbReference type="NCBI Taxonomy" id="2917993"/>
    <lineage>
        <taxon>Bacteria</taxon>
        <taxon>Bacillati</taxon>
        <taxon>Bacillota</taxon>
        <taxon>Bacilli</taxon>
        <taxon>Bacillales</taxon>
        <taxon>Bacillaceae</taxon>
        <taxon>Halalkalibacter</taxon>
    </lineage>
</organism>
<dbReference type="CDD" id="cd02223">
    <property type="entry name" value="cupin_Bh2720-like"/>
    <property type="match status" value="1"/>
</dbReference>
<dbReference type="InterPro" id="IPR012347">
    <property type="entry name" value="Ferritin-like"/>
</dbReference>
<dbReference type="EMBL" id="JAKRYL010000004">
    <property type="protein sequence ID" value="MCL7746654.1"/>
    <property type="molecule type" value="Genomic_DNA"/>
</dbReference>
<dbReference type="Gene3D" id="1.20.1260.10">
    <property type="match status" value="1"/>
</dbReference>
<proteinExistence type="predicted"/>
<dbReference type="SUPFAM" id="SSF47240">
    <property type="entry name" value="Ferritin-like"/>
    <property type="match status" value="1"/>
</dbReference>
<dbReference type="InterPro" id="IPR013096">
    <property type="entry name" value="Cupin_2"/>
</dbReference>
<dbReference type="PANTHER" id="PTHR43346">
    <property type="entry name" value="LIGAND BINDING DOMAIN PROTEIN, PUTATIVE (AFU_ORTHOLOGUE AFUA_6G14370)-RELATED"/>
    <property type="match status" value="1"/>
</dbReference>